<dbReference type="InterPro" id="IPR003137">
    <property type="entry name" value="PA_domain"/>
</dbReference>
<dbReference type="CDD" id="cd02120">
    <property type="entry name" value="PA_subtilisin_like"/>
    <property type="match status" value="1"/>
</dbReference>
<proteinExistence type="predicted"/>
<keyword evidence="2" id="KW-0645">Protease</keyword>
<dbReference type="EMBL" id="LXQA010512149">
    <property type="protein sequence ID" value="MCI56429.1"/>
    <property type="molecule type" value="Genomic_DNA"/>
</dbReference>
<keyword evidence="3" id="KW-1185">Reference proteome</keyword>
<organism evidence="2 3">
    <name type="scientific">Trifolium medium</name>
    <dbReference type="NCBI Taxonomy" id="97028"/>
    <lineage>
        <taxon>Eukaryota</taxon>
        <taxon>Viridiplantae</taxon>
        <taxon>Streptophyta</taxon>
        <taxon>Embryophyta</taxon>
        <taxon>Tracheophyta</taxon>
        <taxon>Spermatophyta</taxon>
        <taxon>Magnoliopsida</taxon>
        <taxon>eudicotyledons</taxon>
        <taxon>Gunneridae</taxon>
        <taxon>Pentapetalae</taxon>
        <taxon>rosids</taxon>
        <taxon>fabids</taxon>
        <taxon>Fabales</taxon>
        <taxon>Fabaceae</taxon>
        <taxon>Papilionoideae</taxon>
        <taxon>50 kb inversion clade</taxon>
        <taxon>NPAAA clade</taxon>
        <taxon>Hologalegina</taxon>
        <taxon>IRL clade</taxon>
        <taxon>Trifolieae</taxon>
        <taxon>Trifolium</taxon>
    </lineage>
</organism>
<reference evidence="2 3" key="1">
    <citation type="journal article" date="2018" name="Front. Plant Sci.">
        <title>Red Clover (Trifolium pratense) and Zigzag Clover (T. medium) - A Picture of Genomic Similarities and Differences.</title>
        <authorList>
            <person name="Dluhosova J."/>
            <person name="Istvanek J."/>
            <person name="Nedelnik J."/>
            <person name="Repkova J."/>
        </authorList>
    </citation>
    <scope>NUCLEOTIDE SEQUENCE [LARGE SCALE GENOMIC DNA]</scope>
    <source>
        <strain evidence="3">cv. 10/8</strain>
        <tissue evidence="2">Leaf</tissue>
    </source>
</reference>
<evidence type="ECO:0000313" key="2">
    <source>
        <dbReference type="EMBL" id="MCI56429.1"/>
    </source>
</evidence>
<evidence type="ECO:0000259" key="1">
    <source>
        <dbReference type="Pfam" id="PF02225"/>
    </source>
</evidence>
<keyword evidence="2" id="KW-0378">Hydrolase</keyword>
<name>A0A392T5W9_9FABA</name>
<comment type="caution">
    <text evidence="2">The sequence shown here is derived from an EMBL/GenBank/DDBJ whole genome shotgun (WGS) entry which is preliminary data.</text>
</comment>
<sequence>MSSRTEKGNVVKSSGGLGMVLTNIETDGEQPVADAHILPATAVGFKDGEAIKKYLYSDPKP</sequence>
<dbReference type="Proteomes" id="UP000265520">
    <property type="component" value="Unassembled WGS sequence"/>
</dbReference>
<dbReference type="AlphaFoldDB" id="A0A392T5W9"/>
<dbReference type="Gene3D" id="3.50.30.30">
    <property type="match status" value="1"/>
</dbReference>
<dbReference type="GO" id="GO:0006508">
    <property type="term" value="P:proteolysis"/>
    <property type="evidence" value="ECO:0007669"/>
    <property type="project" value="UniProtKB-KW"/>
</dbReference>
<evidence type="ECO:0000313" key="3">
    <source>
        <dbReference type="Proteomes" id="UP000265520"/>
    </source>
</evidence>
<dbReference type="GO" id="GO:0008233">
    <property type="term" value="F:peptidase activity"/>
    <property type="evidence" value="ECO:0007669"/>
    <property type="project" value="UniProtKB-KW"/>
</dbReference>
<feature type="non-terminal residue" evidence="2">
    <location>
        <position position="61"/>
    </location>
</feature>
<accession>A0A392T5W9</accession>
<feature type="domain" description="PA" evidence="1">
    <location>
        <begin position="3"/>
        <end position="51"/>
    </location>
</feature>
<dbReference type="Pfam" id="PF02225">
    <property type="entry name" value="PA"/>
    <property type="match status" value="1"/>
</dbReference>
<protein>
    <submittedName>
        <fullName evidence="2">Subtilisin-like protease-like</fullName>
    </submittedName>
</protein>